<reference evidence="1 2" key="1">
    <citation type="journal article" date="2010" name="Stand. Genomic Sci.">
        <title>Complete genome sequence of Conexibacter woesei type strain (ID131577).</title>
        <authorList>
            <person name="Pukall R."/>
            <person name="Lapidus A."/>
            <person name="Glavina Del Rio T."/>
            <person name="Copeland A."/>
            <person name="Tice H."/>
            <person name="Cheng J.-F."/>
            <person name="Lucas S."/>
            <person name="Chen F."/>
            <person name="Nolan M."/>
            <person name="Bruce D."/>
            <person name="Goodwin L."/>
            <person name="Pitluck S."/>
            <person name="Mavromatis K."/>
            <person name="Ivanova N."/>
            <person name="Ovchinnikova G."/>
            <person name="Pati A."/>
            <person name="Chen A."/>
            <person name="Palaniappan K."/>
            <person name="Land M."/>
            <person name="Hauser L."/>
            <person name="Chang Y.-J."/>
            <person name="Jeffries C.D."/>
            <person name="Chain P."/>
            <person name="Meincke L."/>
            <person name="Sims D."/>
            <person name="Brettin T."/>
            <person name="Detter J.C."/>
            <person name="Rohde M."/>
            <person name="Goeker M."/>
            <person name="Bristow J."/>
            <person name="Eisen J.A."/>
            <person name="Markowitz V."/>
            <person name="Kyrpides N.C."/>
            <person name="Klenk H.-P."/>
            <person name="Hugenholtz P."/>
        </authorList>
    </citation>
    <scope>NUCLEOTIDE SEQUENCE [LARGE SCALE GENOMIC DNA]</scope>
    <source>
        <strain evidence="2">DSM 14684 / CIP 108061 / JCM 11494 / NBRC 100937 / ID131577</strain>
    </source>
</reference>
<evidence type="ECO:0000313" key="1">
    <source>
        <dbReference type="EMBL" id="ADB48581.1"/>
    </source>
</evidence>
<dbReference type="RefSeq" id="WP_012931634.1">
    <property type="nucleotide sequence ID" value="NC_013739.1"/>
</dbReference>
<organism evidence="1 2">
    <name type="scientific">Conexibacter woesei (strain DSM 14684 / CCUG 47730 / CIP 108061 / JCM 11494 / NBRC 100937 / ID131577)</name>
    <dbReference type="NCBI Taxonomy" id="469383"/>
    <lineage>
        <taxon>Bacteria</taxon>
        <taxon>Bacillati</taxon>
        <taxon>Actinomycetota</taxon>
        <taxon>Thermoleophilia</taxon>
        <taxon>Solirubrobacterales</taxon>
        <taxon>Conexibacteraceae</taxon>
        <taxon>Conexibacter</taxon>
    </lineage>
</organism>
<name>D3F503_CONWI</name>
<evidence type="ECO:0000313" key="2">
    <source>
        <dbReference type="Proteomes" id="UP000008229"/>
    </source>
</evidence>
<dbReference type="AlphaFoldDB" id="D3F503"/>
<dbReference type="STRING" id="469383.Cwoe_0145"/>
<dbReference type="EMBL" id="CP001854">
    <property type="protein sequence ID" value="ADB48581.1"/>
    <property type="molecule type" value="Genomic_DNA"/>
</dbReference>
<protein>
    <submittedName>
        <fullName evidence="1">Uncharacterized protein</fullName>
    </submittedName>
</protein>
<gene>
    <name evidence="1" type="ordered locus">Cwoe_0145</name>
</gene>
<reference evidence="2" key="2">
    <citation type="submission" date="2010-01" db="EMBL/GenBank/DDBJ databases">
        <title>The complete genome of Conexibacter woesei DSM 14684.</title>
        <authorList>
            <consortium name="US DOE Joint Genome Institute (JGI-PGF)"/>
            <person name="Lucas S."/>
            <person name="Copeland A."/>
            <person name="Lapidus A."/>
            <person name="Glavina del Rio T."/>
            <person name="Dalin E."/>
            <person name="Tice H."/>
            <person name="Bruce D."/>
            <person name="Goodwin L."/>
            <person name="Pitluck S."/>
            <person name="Kyrpides N."/>
            <person name="Mavromatis K."/>
            <person name="Ivanova N."/>
            <person name="Mikhailova N."/>
            <person name="Chertkov O."/>
            <person name="Brettin T."/>
            <person name="Detter J.C."/>
            <person name="Han C."/>
            <person name="Larimer F."/>
            <person name="Land M."/>
            <person name="Hauser L."/>
            <person name="Markowitz V."/>
            <person name="Cheng J.-F."/>
            <person name="Hugenholtz P."/>
            <person name="Woyke T."/>
            <person name="Wu D."/>
            <person name="Pukall R."/>
            <person name="Steenblock K."/>
            <person name="Schneider S."/>
            <person name="Klenk H.-P."/>
            <person name="Eisen J.A."/>
        </authorList>
    </citation>
    <scope>NUCLEOTIDE SEQUENCE [LARGE SCALE GENOMIC DNA]</scope>
    <source>
        <strain evidence="2">DSM 14684 / CIP 108061 / JCM 11494 / NBRC 100937 / ID131577</strain>
    </source>
</reference>
<proteinExistence type="predicted"/>
<sequence length="218" mass="23826">MLPFALQAVSECPAPADLALALGAEFEPIAADDAHAALDELGCDLAAFRHVAPREQLVACAAAVGNRFTIVEERKRIGRESVFDDLLLHRVLRDGSGHALPLTIAAVEAGRRAGIALGAVGRRREQYLAHAGLAAPHVADLRRRGPLVDLTGREEKVGWQCAHQLSALLLDRIAERAERIGHLSWALRAAELRLALPVCAETRERMERELERVRTRLN</sequence>
<dbReference type="KEGG" id="cwo:Cwoe_0145"/>
<dbReference type="Proteomes" id="UP000008229">
    <property type="component" value="Chromosome"/>
</dbReference>
<dbReference type="HOGENOM" id="CLU_1243579_0_0_11"/>
<keyword evidence="2" id="KW-1185">Reference proteome</keyword>
<accession>D3F503</accession>